<evidence type="ECO:0008006" key="2">
    <source>
        <dbReference type="Google" id="ProtNLM"/>
    </source>
</evidence>
<gene>
    <name evidence="1" type="ORF">METZ01_LOCUS371157</name>
</gene>
<name>A0A382T8G4_9ZZZZ</name>
<feature type="non-terminal residue" evidence="1">
    <location>
        <position position="1"/>
    </location>
</feature>
<proteinExistence type="predicted"/>
<dbReference type="Pfam" id="PF13578">
    <property type="entry name" value="Methyltransf_24"/>
    <property type="match status" value="1"/>
</dbReference>
<dbReference type="AlphaFoldDB" id="A0A382T8G4"/>
<dbReference type="Gene3D" id="3.40.50.150">
    <property type="entry name" value="Vaccinia Virus protein VP39"/>
    <property type="match status" value="1"/>
</dbReference>
<sequence length="159" mass="17920">LLYAASKLSGAKNILETGVAYGWSSLAILASISDKNDAKLISIDMPYPKLNNEEFVGIVVMDSLRDNWELIREPDRNGIKKALKKFGGVIDLCHYDSDKSYYGRMYAYPILWNALKKGGVFISDDIEDNMAFKEFVEIRSLNFAVTKSEGKYIGIVYKN</sequence>
<dbReference type="EMBL" id="UINC01134642">
    <property type="protein sequence ID" value="SVD18303.1"/>
    <property type="molecule type" value="Genomic_DNA"/>
</dbReference>
<dbReference type="SUPFAM" id="SSF53335">
    <property type="entry name" value="S-adenosyl-L-methionine-dependent methyltransferases"/>
    <property type="match status" value="1"/>
</dbReference>
<dbReference type="InterPro" id="IPR029063">
    <property type="entry name" value="SAM-dependent_MTases_sf"/>
</dbReference>
<reference evidence="1" key="1">
    <citation type="submission" date="2018-05" db="EMBL/GenBank/DDBJ databases">
        <authorList>
            <person name="Lanie J.A."/>
            <person name="Ng W.-L."/>
            <person name="Kazmierczak K.M."/>
            <person name="Andrzejewski T.M."/>
            <person name="Davidsen T.M."/>
            <person name="Wayne K.J."/>
            <person name="Tettelin H."/>
            <person name="Glass J.I."/>
            <person name="Rusch D."/>
            <person name="Podicherti R."/>
            <person name="Tsui H.-C.T."/>
            <person name="Winkler M.E."/>
        </authorList>
    </citation>
    <scope>NUCLEOTIDE SEQUENCE</scope>
</reference>
<protein>
    <recommendedName>
        <fullName evidence="2">O-methyltransferase domain-containing protein</fullName>
    </recommendedName>
</protein>
<evidence type="ECO:0000313" key="1">
    <source>
        <dbReference type="EMBL" id="SVD18303.1"/>
    </source>
</evidence>
<accession>A0A382T8G4</accession>
<organism evidence="1">
    <name type="scientific">marine metagenome</name>
    <dbReference type="NCBI Taxonomy" id="408172"/>
    <lineage>
        <taxon>unclassified sequences</taxon>
        <taxon>metagenomes</taxon>
        <taxon>ecological metagenomes</taxon>
    </lineage>
</organism>